<dbReference type="GO" id="GO:0051213">
    <property type="term" value="F:dioxygenase activity"/>
    <property type="evidence" value="ECO:0007669"/>
    <property type="project" value="UniProtKB-KW"/>
</dbReference>
<protein>
    <submittedName>
        <fullName evidence="7">Dioxygenase</fullName>
    </submittedName>
</protein>
<sequence>MSRFPSLFVSHGSPTLALERGGAADFLRGYGERLGRPEAILVVSAHWETAAPAVGTSPAPGTIHDFRGFPEALHRIRYPAPGAPDMAAEAARRVEAATGRPVGLDPERGLDHGAWVPLSLMYPAADVPVAQLSILRDGGPADHLALGEAVRPLRDSGVLVLASGSATHNLYEFRGNAHDAPAPDWVSGFGEWLAEAIRDGRTADLLDYRRQAPFAERNHPTEEHLMPLFAAIGAASEPRGARVHAGHAFGVLAMDVYEFA</sequence>
<comment type="cofactor">
    <cofactor evidence="1">
        <name>Zn(2+)</name>
        <dbReference type="ChEBI" id="CHEBI:29105"/>
    </cofactor>
</comment>
<dbReference type="CDD" id="cd07363">
    <property type="entry name" value="45_DOPA_Dioxygenase"/>
    <property type="match status" value="1"/>
</dbReference>
<organism evidence="7 8">
    <name type="scientific">Skermanella cutis</name>
    <dbReference type="NCBI Taxonomy" id="2775420"/>
    <lineage>
        <taxon>Bacteria</taxon>
        <taxon>Pseudomonadati</taxon>
        <taxon>Pseudomonadota</taxon>
        <taxon>Alphaproteobacteria</taxon>
        <taxon>Rhodospirillales</taxon>
        <taxon>Azospirillaceae</taxon>
        <taxon>Skermanella</taxon>
    </lineage>
</organism>
<evidence type="ECO:0000256" key="5">
    <source>
        <dbReference type="ARBA" id="ARBA00023002"/>
    </source>
</evidence>
<dbReference type="RefSeq" id="WP_201076116.1">
    <property type="nucleotide sequence ID" value="NZ_CP067420.1"/>
</dbReference>
<feature type="domain" description="Extradiol ring-cleavage dioxygenase class III enzyme subunit B" evidence="6">
    <location>
        <begin position="8"/>
        <end position="238"/>
    </location>
</feature>
<keyword evidence="4" id="KW-0862">Zinc</keyword>
<evidence type="ECO:0000256" key="4">
    <source>
        <dbReference type="ARBA" id="ARBA00022833"/>
    </source>
</evidence>
<keyword evidence="7" id="KW-0223">Dioxygenase</keyword>
<proteinExistence type="inferred from homology"/>
<evidence type="ECO:0000256" key="1">
    <source>
        <dbReference type="ARBA" id="ARBA00001947"/>
    </source>
</evidence>
<evidence type="ECO:0000313" key="8">
    <source>
        <dbReference type="Proteomes" id="UP000595197"/>
    </source>
</evidence>
<evidence type="ECO:0000256" key="3">
    <source>
        <dbReference type="ARBA" id="ARBA00022723"/>
    </source>
</evidence>
<keyword evidence="3" id="KW-0479">Metal-binding</keyword>
<dbReference type="Gene3D" id="3.40.830.10">
    <property type="entry name" value="LigB-like"/>
    <property type="match status" value="1"/>
</dbReference>
<dbReference type="Pfam" id="PF02900">
    <property type="entry name" value="LigB"/>
    <property type="match status" value="1"/>
</dbReference>
<evidence type="ECO:0000256" key="2">
    <source>
        <dbReference type="ARBA" id="ARBA00007581"/>
    </source>
</evidence>
<dbReference type="EMBL" id="CP067420">
    <property type="protein sequence ID" value="QQP89644.1"/>
    <property type="molecule type" value="Genomic_DNA"/>
</dbReference>
<dbReference type="PIRSF" id="PIRSF006157">
    <property type="entry name" value="Doxgns_DODA"/>
    <property type="match status" value="1"/>
</dbReference>
<dbReference type="PANTHER" id="PTHR30096">
    <property type="entry name" value="4,5-DOPA DIOXYGENASE EXTRADIOL-LIKE PROTEIN"/>
    <property type="match status" value="1"/>
</dbReference>
<comment type="similarity">
    <text evidence="2">Belongs to the DODA-type extradiol aromatic ring-opening dioxygenase family.</text>
</comment>
<evidence type="ECO:0000313" key="7">
    <source>
        <dbReference type="EMBL" id="QQP89644.1"/>
    </source>
</evidence>
<dbReference type="InterPro" id="IPR004183">
    <property type="entry name" value="Xdiol_dOase_suB"/>
</dbReference>
<reference evidence="7" key="1">
    <citation type="submission" date="2021-02" db="EMBL/GenBank/DDBJ databases">
        <title>Skermanella TT6 skin isolate.</title>
        <authorList>
            <person name="Lee K."/>
            <person name="Ganzorig M."/>
        </authorList>
    </citation>
    <scope>NUCLEOTIDE SEQUENCE</scope>
    <source>
        <strain evidence="7">TT6</strain>
    </source>
</reference>
<accession>A0ABX7B698</accession>
<keyword evidence="8" id="KW-1185">Reference proteome</keyword>
<evidence type="ECO:0000259" key="6">
    <source>
        <dbReference type="Pfam" id="PF02900"/>
    </source>
</evidence>
<name>A0ABX7B698_9PROT</name>
<dbReference type="InterPro" id="IPR014436">
    <property type="entry name" value="Extradiol_dOase_DODA"/>
</dbReference>
<dbReference type="PANTHER" id="PTHR30096:SF0">
    <property type="entry name" value="4,5-DOPA DIOXYGENASE EXTRADIOL-LIKE PROTEIN"/>
    <property type="match status" value="1"/>
</dbReference>
<keyword evidence="5" id="KW-0560">Oxidoreductase</keyword>
<dbReference type="Proteomes" id="UP000595197">
    <property type="component" value="Chromosome"/>
</dbReference>
<dbReference type="SUPFAM" id="SSF53213">
    <property type="entry name" value="LigB-like"/>
    <property type="match status" value="1"/>
</dbReference>
<gene>
    <name evidence="7" type="ORF">IGS68_27390</name>
</gene>